<dbReference type="SMART" id="SM00387">
    <property type="entry name" value="HATPase_c"/>
    <property type="match status" value="1"/>
</dbReference>
<keyword evidence="5" id="KW-1185">Reference proteome</keyword>
<evidence type="ECO:0000313" key="4">
    <source>
        <dbReference type="EMBL" id="WZL70503.1"/>
    </source>
</evidence>
<dbReference type="Pfam" id="PF02518">
    <property type="entry name" value="HATPase_c"/>
    <property type="match status" value="1"/>
</dbReference>
<dbReference type="PROSITE" id="PS50109">
    <property type="entry name" value="HIS_KIN"/>
    <property type="match status" value="1"/>
</dbReference>
<keyword evidence="1" id="KW-0418">Kinase</keyword>
<dbReference type="SUPFAM" id="SSF55874">
    <property type="entry name" value="ATPase domain of HSP90 chaperone/DNA topoisomerase II/histidine kinase"/>
    <property type="match status" value="1"/>
</dbReference>
<accession>A0ABZ2Y578</accession>
<keyword evidence="4" id="KW-0547">Nucleotide-binding</keyword>
<evidence type="ECO:0000313" key="5">
    <source>
        <dbReference type="Proteomes" id="UP001486565"/>
    </source>
</evidence>
<name>A0ABZ2Y578_9FIRM</name>
<evidence type="ECO:0000259" key="3">
    <source>
        <dbReference type="PROSITE" id="PS50109"/>
    </source>
</evidence>
<sequence>MKELSLHILDIIENSVRAKASEIKLEITEDLEENLFEIKIEDNGKGMDEEFAKAIKDPFKTTRTTRKVGLGVPLLVAACNRCNGDVEIQSTLGEGTKLRAWMEHNHIDRVPLGDIVSTITNLIMSNPSIEFIYVHRYNNRVFRIDTQEIKDILGGVPINELSVIAWIKEYLAENLTEIRQKS</sequence>
<dbReference type="Proteomes" id="UP001486565">
    <property type="component" value="Chromosome"/>
</dbReference>
<dbReference type="GO" id="GO:0005524">
    <property type="term" value="F:ATP binding"/>
    <property type="evidence" value="ECO:0007669"/>
    <property type="project" value="UniProtKB-KW"/>
</dbReference>
<gene>
    <name evidence="4" type="ORF">QBE51_02935</name>
</gene>
<dbReference type="InterPro" id="IPR003594">
    <property type="entry name" value="HATPase_dom"/>
</dbReference>
<proteinExistence type="predicted"/>
<dbReference type="Gene3D" id="3.30.565.10">
    <property type="entry name" value="Histidine kinase-like ATPase, C-terminal domain"/>
    <property type="match status" value="1"/>
</dbReference>
<reference evidence="4 5" key="1">
    <citation type="submission" date="2023-03" db="EMBL/GenBank/DDBJ databases">
        <title>Novel Species.</title>
        <authorList>
            <person name="Ma S."/>
        </authorList>
    </citation>
    <scope>NUCLEOTIDE SEQUENCE [LARGE SCALE GENOMIC DNA]</scope>
    <source>
        <strain evidence="4 5">LIND6LT2</strain>
    </source>
</reference>
<keyword evidence="4" id="KW-0067">ATP-binding</keyword>
<keyword evidence="1" id="KW-0808">Transferase</keyword>
<feature type="domain" description="Histidine kinase" evidence="3">
    <location>
        <begin position="1"/>
        <end position="106"/>
    </location>
</feature>
<dbReference type="InterPro" id="IPR036890">
    <property type="entry name" value="HATPase_C_sf"/>
</dbReference>
<evidence type="ECO:0000256" key="1">
    <source>
        <dbReference type="ARBA" id="ARBA00022777"/>
    </source>
</evidence>
<keyword evidence="2" id="KW-0902">Two-component regulatory system</keyword>
<dbReference type="InterPro" id="IPR005467">
    <property type="entry name" value="His_kinase_dom"/>
</dbReference>
<dbReference type="EMBL" id="CP121687">
    <property type="protein sequence ID" value="WZL70503.1"/>
    <property type="molecule type" value="Genomic_DNA"/>
</dbReference>
<organism evidence="4 5">
    <name type="scientific">Defluviitalea saccharophila</name>
    <dbReference type="NCBI Taxonomy" id="879970"/>
    <lineage>
        <taxon>Bacteria</taxon>
        <taxon>Bacillati</taxon>
        <taxon>Bacillota</taxon>
        <taxon>Clostridia</taxon>
        <taxon>Lachnospirales</taxon>
        <taxon>Defluviitaleaceae</taxon>
        <taxon>Defluviitalea</taxon>
    </lineage>
</organism>
<evidence type="ECO:0000256" key="2">
    <source>
        <dbReference type="ARBA" id="ARBA00023012"/>
    </source>
</evidence>
<protein>
    <submittedName>
        <fullName evidence="4">ATP-binding protein</fullName>
    </submittedName>
</protein>
<dbReference type="RefSeq" id="WP_341877469.1">
    <property type="nucleotide sequence ID" value="NZ_CP121687.1"/>
</dbReference>